<dbReference type="Proteomes" id="UP000077143">
    <property type="component" value="Plasmid pMYC1"/>
</dbReference>
<dbReference type="RefSeq" id="WP_068004151.1">
    <property type="nucleotide sequence ID" value="NZ_CP015597.1"/>
</dbReference>
<keyword evidence="2" id="KW-1185">Reference proteome</keyword>
<evidence type="ECO:0000313" key="1">
    <source>
        <dbReference type="EMBL" id="ANE83420.1"/>
    </source>
</evidence>
<name>A0A172UWR3_9MYCO</name>
<proteinExistence type="predicted"/>
<sequence>MHSITLSQFKDDDDEVITTAATDPPAMSVSVRTTGEIVDVDAQPERLKPLGADGLGELFTACAQSAFAHRYDPLQDDQ</sequence>
<accession>A0A172UWR3</accession>
<organism evidence="1 2">
    <name type="scientific">Mycobacterium adipatum</name>
    <dbReference type="NCBI Taxonomy" id="1682113"/>
    <lineage>
        <taxon>Bacteria</taxon>
        <taxon>Bacillati</taxon>
        <taxon>Actinomycetota</taxon>
        <taxon>Actinomycetes</taxon>
        <taxon>Mycobacteriales</taxon>
        <taxon>Mycobacteriaceae</taxon>
        <taxon>Mycobacterium</taxon>
    </lineage>
</organism>
<dbReference type="AlphaFoldDB" id="A0A172UWR3"/>
<reference evidence="1 2" key="1">
    <citation type="submission" date="2016-05" db="EMBL/GenBank/DDBJ databases">
        <title>Complete genome sequence of a phthalic acid esters degrading Mycobacterium sp. YC-RL4.</title>
        <authorList>
            <person name="Ren L."/>
            <person name="Fan S."/>
            <person name="Ruth N."/>
            <person name="Jia Y."/>
            <person name="Wang J."/>
            <person name="Qiao C."/>
        </authorList>
    </citation>
    <scope>NUCLEOTIDE SEQUENCE [LARGE SCALE GENOMIC DNA]</scope>
    <source>
        <strain evidence="1 2">YC-RL4</strain>
        <plasmid evidence="2">pmyc1</plasmid>
    </source>
</reference>
<dbReference type="EMBL" id="CP015597">
    <property type="protein sequence ID" value="ANE83420.1"/>
    <property type="molecule type" value="Genomic_DNA"/>
</dbReference>
<dbReference type="OrthoDB" id="4736013at2"/>
<gene>
    <name evidence="1" type="ORF">A7U43_28295</name>
</gene>
<keyword evidence="1" id="KW-0614">Plasmid</keyword>
<evidence type="ECO:0000313" key="2">
    <source>
        <dbReference type="Proteomes" id="UP000077143"/>
    </source>
</evidence>
<dbReference type="KEGG" id="madi:A7U43_28295"/>
<geneLocation type="plasmid" evidence="2">
    <name>pmyc1</name>
</geneLocation>
<protein>
    <submittedName>
        <fullName evidence="1">Uncharacterized protein</fullName>
    </submittedName>
</protein>